<dbReference type="GO" id="GO:0016020">
    <property type="term" value="C:membrane"/>
    <property type="evidence" value="ECO:0007669"/>
    <property type="project" value="TreeGrafter"/>
</dbReference>
<sequence length="257" mass="28174">MSQDPEYQFILRNGLRPWNELCSDMKLKGYNETRTIECIAEQLCKAVQCYYKLLSERSCSLREHISELFSIANNLDKVSKGTKIAGITGGATGVAGGVAAAGGVTGASAAIAHKVNTTQDKKKLDKIFQDYDNLMKDIMFCLKYINTGFELLKEKGSSTLNQARRDLGNLSKVIDLAATGGASAKAIEANSKASGLIEGFALGMDFYFTQGKDGQSVKRGLESKFAKKIRKLADQLRKGFQELLQIKTLFKKCCPEE</sequence>
<dbReference type="InterPro" id="IPR008405">
    <property type="entry name" value="ApoL"/>
</dbReference>
<reference evidence="2" key="2">
    <citation type="submission" date="2025-08" db="UniProtKB">
        <authorList>
            <consortium name="Ensembl"/>
        </authorList>
    </citation>
    <scope>IDENTIFICATION</scope>
</reference>
<protein>
    <recommendedName>
        <fullName evidence="4">Apolipoprotein L, 1</fullName>
    </recommendedName>
</protein>
<accession>A0A7N6FKQ3</accession>
<dbReference type="GO" id="GO:0006869">
    <property type="term" value="P:lipid transport"/>
    <property type="evidence" value="ECO:0007669"/>
    <property type="project" value="InterPro"/>
</dbReference>
<evidence type="ECO:0000256" key="1">
    <source>
        <dbReference type="ARBA" id="ARBA00010090"/>
    </source>
</evidence>
<dbReference type="GO" id="GO:0005576">
    <property type="term" value="C:extracellular region"/>
    <property type="evidence" value="ECO:0007669"/>
    <property type="project" value="InterPro"/>
</dbReference>
<evidence type="ECO:0000313" key="3">
    <source>
        <dbReference type="Proteomes" id="UP000265040"/>
    </source>
</evidence>
<dbReference type="PANTHER" id="PTHR14096">
    <property type="entry name" value="APOLIPOPROTEIN L"/>
    <property type="match status" value="1"/>
</dbReference>
<reference evidence="2" key="1">
    <citation type="submission" date="2021-04" db="EMBL/GenBank/DDBJ databases">
        <authorList>
            <consortium name="Wellcome Sanger Institute Data Sharing"/>
        </authorList>
    </citation>
    <scope>NUCLEOTIDE SEQUENCE [LARGE SCALE GENOMIC DNA]</scope>
</reference>
<dbReference type="Proteomes" id="UP000265040">
    <property type="component" value="Chromosome 1"/>
</dbReference>
<keyword evidence="3" id="KW-1185">Reference proteome</keyword>
<dbReference type="GO" id="GO:0042157">
    <property type="term" value="P:lipoprotein metabolic process"/>
    <property type="evidence" value="ECO:0007669"/>
    <property type="project" value="InterPro"/>
</dbReference>
<dbReference type="GO" id="GO:0008289">
    <property type="term" value="F:lipid binding"/>
    <property type="evidence" value="ECO:0007669"/>
    <property type="project" value="InterPro"/>
</dbReference>
<dbReference type="GeneTree" id="ENSGT01030000234599"/>
<evidence type="ECO:0000313" key="2">
    <source>
        <dbReference type="Ensembl" id="ENSATEP00000068497.1"/>
    </source>
</evidence>
<dbReference type="AlphaFoldDB" id="A0A7N6FKQ3"/>
<dbReference type="PANTHER" id="PTHR14096:SF59">
    <property type="entry name" value="APOLIPOPROTEIN L, 1 ISOFORM X1"/>
    <property type="match status" value="1"/>
</dbReference>
<name>A0A7N6FKQ3_ANATE</name>
<dbReference type="Ensembl" id="ENSATET00000050812.2">
    <property type="protein sequence ID" value="ENSATEP00000068497.1"/>
    <property type="gene ID" value="ENSATEG00000003075.3"/>
</dbReference>
<comment type="similarity">
    <text evidence="1">Belongs to the apolipoprotein L family.</text>
</comment>
<evidence type="ECO:0008006" key="4">
    <source>
        <dbReference type="Google" id="ProtNLM"/>
    </source>
</evidence>
<reference evidence="2" key="3">
    <citation type="submission" date="2025-09" db="UniProtKB">
        <authorList>
            <consortium name="Ensembl"/>
        </authorList>
    </citation>
    <scope>IDENTIFICATION</scope>
</reference>
<proteinExistence type="inferred from homology"/>
<organism evidence="2 3">
    <name type="scientific">Anabas testudineus</name>
    <name type="common">Climbing perch</name>
    <name type="synonym">Anthias testudineus</name>
    <dbReference type="NCBI Taxonomy" id="64144"/>
    <lineage>
        <taxon>Eukaryota</taxon>
        <taxon>Metazoa</taxon>
        <taxon>Chordata</taxon>
        <taxon>Craniata</taxon>
        <taxon>Vertebrata</taxon>
        <taxon>Euteleostomi</taxon>
        <taxon>Actinopterygii</taxon>
        <taxon>Neopterygii</taxon>
        <taxon>Teleostei</taxon>
        <taxon>Neoteleostei</taxon>
        <taxon>Acanthomorphata</taxon>
        <taxon>Anabantaria</taxon>
        <taxon>Anabantiformes</taxon>
        <taxon>Anabantoidei</taxon>
        <taxon>Anabantidae</taxon>
        <taxon>Anabas</taxon>
    </lineage>
</organism>